<comment type="caution">
    <text evidence="1">The sequence shown here is derived from an EMBL/GenBank/DDBJ whole genome shotgun (WGS) entry which is preliminary data.</text>
</comment>
<dbReference type="EMBL" id="WQMT02000001">
    <property type="protein sequence ID" value="KAG9227109.1"/>
    <property type="molecule type" value="Genomic_DNA"/>
</dbReference>
<evidence type="ECO:0000313" key="2">
    <source>
        <dbReference type="Proteomes" id="UP000824881"/>
    </source>
</evidence>
<sequence>MASTQGVRDSVRLDLQPFYSGSIRVVSDTHGPARRATIELYEAGSSEPIETTTFVKKMPVRTGELVLETDDDKAVWFYAAQAQGAYIKVSIEGDHSGKFEYLNTMKPITILADDVPGKGTEHYNFDDGVVTVLQYK</sequence>
<proteinExistence type="predicted"/>
<evidence type="ECO:0000313" key="1">
    <source>
        <dbReference type="EMBL" id="KAG9227109.1"/>
    </source>
</evidence>
<reference evidence="1 2" key="1">
    <citation type="journal article" date="2021" name="Appl. Environ. Microbiol.">
        <title>Genetic linkage and physical mapping for an oyster mushroom Pleurotus cornucopiae and QTL analysis for the trait cap color.</title>
        <authorList>
            <person name="Zhang Y."/>
            <person name="Gao W."/>
            <person name="Sonnenberg A."/>
            <person name="Chen Q."/>
            <person name="Zhang J."/>
            <person name="Huang C."/>
        </authorList>
    </citation>
    <scope>NUCLEOTIDE SEQUENCE [LARGE SCALE GENOMIC DNA]</scope>
    <source>
        <strain evidence="1">CCMSSC00406</strain>
    </source>
</reference>
<gene>
    <name evidence="1" type="ORF">CCMSSC00406_0009641</name>
</gene>
<keyword evidence="2" id="KW-1185">Reference proteome</keyword>
<organism evidence="1 2">
    <name type="scientific">Pleurotus cornucopiae</name>
    <name type="common">Cornucopia mushroom</name>
    <dbReference type="NCBI Taxonomy" id="5321"/>
    <lineage>
        <taxon>Eukaryota</taxon>
        <taxon>Fungi</taxon>
        <taxon>Dikarya</taxon>
        <taxon>Basidiomycota</taxon>
        <taxon>Agaricomycotina</taxon>
        <taxon>Agaricomycetes</taxon>
        <taxon>Agaricomycetidae</taxon>
        <taxon>Agaricales</taxon>
        <taxon>Pleurotineae</taxon>
        <taxon>Pleurotaceae</taxon>
        <taxon>Pleurotus</taxon>
    </lineage>
</organism>
<accession>A0ACB7JBD7</accession>
<protein>
    <submittedName>
        <fullName evidence="1">Uncharacterized protein</fullName>
    </submittedName>
</protein>
<dbReference type="Proteomes" id="UP000824881">
    <property type="component" value="Unassembled WGS sequence"/>
</dbReference>
<name>A0ACB7JBD7_PLECO</name>